<evidence type="ECO:0000259" key="1">
    <source>
        <dbReference type="Pfam" id="PF08241"/>
    </source>
</evidence>
<dbReference type="Gene3D" id="3.40.50.150">
    <property type="entry name" value="Vaccinia Virus protein VP39"/>
    <property type="match status" value="1"/>
</dbReference>
<dbReference type="InterPro" id="IPR013216">
    <property type="entry name" value="Methyltransf_11"/>
</dbReference>
<dbReference type="PANTHER" id="PTHR42912">
    <property type="entry name" value="METHYLTRANSFERASE"/>
    <property type="match status" value="1"/>
</dbReference>
<evidence type="ECO:0000313" key="3">
    <source>
        <dbReference type="Proteomes" id="UP000327118"/>
    </source>
</evidence>
<keyword evidence="2" id="KW-0808">Transferase</keyword>
<organism evidence="2 3">
    <name type="scientific">Aspergillus coremiiformis</name>
    <dbReference type="NCBI Taxonomy" id="138285"/>
    <lineage>
        <taxon>Eukaryota</taxon>
        <taxon>Fungi</taxon>
        <taxon>Dikarya</taxon>
        <taxon>Ascomycota</taxon>
        <taxon>Pezizomycotina</taxon>
        <taxon>Eurotiomycetes</taxon>
        <taxon>Eurotiomycetidae</taxon>
        <taxon>Eurotiales</taxon>
        <taxon>Aspergillaceae</taxon>
        <taxon>Aspergillus</taxon>
        <taxon>Aspergillus subgen. Circumdati</taxon>
    </lineage>
</organism>
<dbReference type="GO" id="GO:0008757">
    <property type="term" value="F:S-adenosylmethionine-dependent methyltransferase activity"/>
    <property type="evidence" value="ECO:0007669"/>
    <property type="project" value="InterPro"/>
</dbReference>
<evidence type="ECO:0000313" key="2">
    <source>
        <dbReference type="EMBL" id="KAE8355615.1"/>
    </source>
</evidence>
<dbReference type="Pfam" id="PF08241">
    <property type="entry name" value="Methyltransf_11"/>
    <property type="match status" value="1"/>
</dbReference>
<gene>
    <name evidence="2" type="ORF">BDV28DRAFT_30590</name>
</gene>
<dbReference type="SUPFAM" id="SSF53335">
    <property type="entry name" value="S-adenosyl-L-methionine-dependent methyltransferases"/>
    <property type="match status" value="1"/>
</dbReference>
<feature type="domain" description="Methyltransferase type 11" evidence="1">
    <location>
        <begin position="68"/>
        <end position="161"/>
    </location>
</feature>
<dbReference type="EMBL" id="ML739049">
    <property type="protein sequence ID" value="KAE8355615.1"/>
    <property type="molecule type" value="Genomic_DNA"/>
</dbReference>
<dbReference type="GO" id="GO:0032259">
    <property type="term" value="P:methylation"/>
    <property type="evidence" value="ECO:0007669"/>
    <property type="project" value="UniProtKB-KW"/>
</dbReference>
<protein>
    <submittedName>
        <fullName evidence="2">S-adenosyl-L-methionine-dependent methyltransferase</fullName>
    </submittedName>
</protein>
<dbReference type="InterPro" id="IPR029063">
    <property type="entry name" value="SAM-dependent_MTases_sf"/>
</dbReference>
<reference evidence="3" key="1">
    <citation type="submission" date="2019-04" db="EMBL/GenBank/DDBJ databases">
        <title>Friends and foes A comparative genomics studyof 23 Aspergillus species from section Flavi.</title>
        <authorList>
            <consortium name="DOE Joint Genome Institute"/>
            <person name="Kjaerbolling I."/>
            <person name="Vesth T."/>
            <person name="Frisvad J.C."/>
            <person name="Nybo J.L."/>
            <person name="Theobald S."/>
            <person name="Kildgaard S."/>
            <person name="Isbrandt T."/>
            <person name="Kuo A."/>
            <person name="Sato A."/>
            <person name="Lyhne E.K."/>
            <person name="Kogle M.E."/>
            <person name="Wiebenga A."/>
            <person name="Kun R.S."/>
            <person name="Lubbers R.J."/>
            <person name="Makela M.R."/>
            <person name="Barry K."/>
            <person name="Chovatia M."/>
            <person name="Clum A."/>
            <person name="Daum C."/>
            <person name="Haridas S."/>
            <person name="He G."/>
            <person name="LaButti K."/>
            <person name="Lipzen A."/>
            <person name="Mondo S."/>
            <person name="Riley R."/>
            <person name="Salamov A."/>
            <person name="Simmons B.A."/>
            <person name="Magnuson J.K."/>
            <person name="Henrissat B."/>
            <person name="Mortensen U.H."/>
            <person name="Larsen T.O."/>
            <person name="Devries R.P."/>
            <person name="Grigoriev I.V."/>
            <person name="Machida M."/>
            <person name="Baker S.E."/>
            <person name="Andersen M.R."/>
        </authorList>
    </citation>
    <scope>NUCLEOTIDE SEQUENCE [LARGE SCALE GENOMIC DNA]</scope>
    <source>
        <strain evidence="3">CBS 553.77</strain>
    </source>
</reference>
<keyword evidence="2" id="KW-0489">Methyltransferase</keyword>
<dbReference type="CDD" id="cd02440">
    <property type="entry name" value="AdoMet_MTases"/>
    <property type="match status" value="1"/>
</dbReference>
<proteinExistence type="predicted"/>
<dbReference type="AlphaFoldDB" id="A0A5N6ZDC9"/>
<dbReference type="InterPro" id="IPR050508">
    <property type="entry name" value="Methyltransf_Superfamily"/>
</dbReference>
<name>A0A5N6ZDC9_9EURO</name>
<keyword evidence="3" id="KW-1185">Reference proteome</keyword>
<accession>A0A5N6ZDC9</accession>
<dbReference type="OrthoDB" id="66144at2759"/>
<sequence>MATQVLSENKLLAEARNSHNKEDCMKLYDEWAATYNEDLADASQEYVAPFLVAQAALKLSSYAKGSILDAGCGTGLVGQALSRGGATIIDGADLSPAMLKVAEKTGIYRNLMVCDLTQPIDKPDETYDIVTCCGTFTHGHVGPNPALREFARLLKKNGFIVATILDDIWLTGGFDIEVERLEAEGLVKIVSVDLADYRKGPGDKARLIVLEKTGFP</sequence>
<dbReference type="Proteomes" id="UP000327118">
    <property type="component" value="Unassembled WGS sequence"/>
</dbReference>